<reference evidence="16" key="2">
    <citation type="submission" date="2021-02" db="EMBL/GenBank/DDBJ databases">
        <title>Sulfurospirillum tamanensis sp. nov.</title>
        <authorList>
            <person name="Merkel A.Y."/>
        </authorList>
    </citation>
    <scope>NUCLEOTIDE SEQUENCE [LARGE SCALE GENOMIC DNA]</scope>
    <source>
        <strain evidence="16">T05b</strain>
    </source>
</reference>
<gene>
    <name evidence="11 15" type="primary">miaA</name>
    <name evidence="15" type="ORF">JWV37_04130</name>
</gene>
<comment type="similarity">
    <text evidence="3 11 14">Belongs to the IPP transferase family.</text>
</comment>
<dbReference type="PANTHER" id="PTHR11088">
    <property type="entry name" value="TRNA DIMETHYLALLYLTRANSFERASE"/>
    <property type="match status" value="1"/>
</dbReference>
<evidence type="ECO:0000256" key="13">
    <source>
        <dbReference type="RuleBase" id="RU003784"/>
    </source>
</evidence>
<evidence type="ECO:0000256" key="7">
    <source>
        <dbReference type="ARBA" id="ARBA00022741"/>
    </source>
</evidence>
<evidence type="ECO:0000256" key="1">
    <source>
        <dbReference type="ARBA" id="ARBA00001946"/>
    </source>
</evidence>
<evidence type="ECO:0000256" key="10">
    <source>
        <dbReference type="ARBA" id="ARBA00049563"/>
    </source>
</evidence>
<comment type="catalytic activity">
    <reaction evidence="10 11 12">
        <text>adenosine(37) in tRNA + dimethylallyl diphosphate = N(6)-dimethylallyladenosine(37) in tRNA + diphosphate</text>
        <dbReference type="Rhea" id="RHEA:26482"/>
        <dbReference type="Rhea" id="RHEA-COMP:10162"/>
        <dbReference type="Rhea" id="RHEA-COMP:10375"/>
        <dbReference type="ChEBI" id="CHEBI:33019"/>
        <dbReference type="ChEBI" id="CHEBI:57623"/>
        <dbReference type="ChEBI" id="CHEBI:74411"/>
        <dbReference type="ChEBI" id="CHEBI:74415"/>
        <dbReference type="EC" id="2.5.1.75"/>
    </reaction>
</comment>
<evidence type="ECO:0000256" key="14">
    <source>
        <dbReference type="RuleBase" id="RU003785"/>
    </source>
</evidence>
<dbReference type="InterPro" id="IPR027417">
    <property type="entry name" value="P-loop_NTPase"/>
</dbReference>
<evidence type="ECO:0000256" key="12">
    <source>
        <dbReference type="RuleBase" id="RU003783"/>
    </source>
</evidence>
<dbReference type="Proteomes" id="UP000703590">
    <property type="component" value="Unassembled WGS sequence"/>
</dbReference>
<keyword evidence="16" id="KW-1185">Reference proteome</keyword>
<dbReference type="PANTHER" id="PTHR11088:SF60">
    <property type="entry name" value="TRNA DIMETHYLALLYLTRANSFERASE"/>
    <property type="match status" value="1"/>
</dbReference>
<name>A0ABS2WQJ9_9BACT</name>
<dbReference type="InterPro" id="IPR018022">
    <property type="entry name" value="IPT"/>
</dbReference>
<dbReference type="HAMAP" id="MF_00185">
    <property type="entry name" value="IPP_trans"/>
    <property type="match status" value="1"/>
</dbReference>
<protein>
    <recommendedName>
        <fullName evidence="11">tRNA dimethylallyltransferase</fullName>
        <ecNumber evidence="11">2.5.1.75</ecNumber>
    </recommendedName>
    <alternativeName>
        <fullName evidence="11">Dimethylallyl diphosphate:tRNA dimethylallyltransferase</fullName>
        <shortName evidence="11">DMAPP:tRNA dimethylallyltransferase</shortName>
        <shortName evidence="11">DMATase</shortName>
    </alternativeName>
    <alternativeName>
        <fullName evidence="11">Isopentenyl-diphosphate:tRNA isopentenyltransferase</fullName>
        <shortName evidence="11">IPP transferase</shortName>
        <shortName evidence="11">IPPT</shortName>
        <shortName evidence="11">IPTase</shortName>
    </alternativeName>
</protein>
<dbReference type="RefSeq" id="WP_205458510.1">
    <property type="nucleotide sequence ID" value="NZ_JAFHKK010000006.1"/>
</dbReference>
<feature type="region of interest" description="Interaction with substrate tRNA" evidence="11">
    <location>
        <begin position="33"/>
        <end position="36"/>
    </location>
</feature>
<comment type="caution">
    <text evidence="11">Lacks conserved residue(s) required for the propagation of feature annotation.</text>
</comment>
<feature type="site" description="Interaction with substrate tRNA" evidence="11">
    <location>
        <position position="99"/>
    </location>
</feature>
<keyword evidence="9 11" id="KW-0460">Magnesium</keyword>
<dbReference type="Gene3D" id="3.40.50.300">
    <property type="entry name" value="P-loop containing nucleotide triphosphate hydrolases"/>
    <property type="match status" value="1"/>
</dbReference>
<reference evidence="15 16" key="3">
    <citation type="submission" date="2021-02" db="EMBL/GenBank/DDBJ databases">
        <authorList>
            <person name="Merkel A.Y."/>
        </authorList>
    </citation>
    <scope>NUCLEOTIDE SEQUENCE [LARGE SCALE GENOMIC DNA]</scope>
    <source>
        <strain evidence="15 16">T05b</strain>
    </source>
</reference>
<evidence type="ECO:0000256" key="4">
    <source>
        <dbReference type="ARBA" id="ARBA00011245"/>
    </source>
</evidence>
<evidence type="ECO:0000256" key="6">
    <source>
        <dbReference type="ARBA" id="ARBA00022694"/>
    </source>
</evidence>
<evidence type="ECO:0000256" key="9">
    <source>
        <dbReference type="ARBA" id="ARBA00022842"/>
    </source>
</evidence>
<feature type="binding site" evidence="11">
    <location>
        <begin position="10"/>
        <end position="15"/>
    </location>
    <ligand>
        <name>substrate</name>
    </ligand>
</feature>
<comment type="subunit">
    <text evidence="4 11">Monomer.</text>
</comment>
<feature type="binding site" evidence="11">
    <location>
        <begin position="8"/>
        <end position="15"/>
    </location>
    <ligand>
        <name>ATP</name>
        <dbReference type="ChEBI" id="CHEBI:30616"/>
    </ligand>
</feature>
<dbReference type="EMBL" id="JAFHKK010000006">
    <property type="protein sequence ID" value="MBN2963961.1"/>
    <property type="molecule type" value="Genomic_DNA"/>
</dbReference>
<dbReference type="GO" id="GO:0052381">
    <property type="term" value="F:tRNA dimethylallyltransferase activity"/>
    <property type="evidence" value="ECO:0007669"/>
    <property type="project" value="UniProtKB-EC"/>
</dbReference>
<dbReference type="SUPFAM" id="SSF52540">
    <property type="entry name" value="P-loop containing nucleoside triphosphate hydrolases"/>
    <property type="match status" value="2"/>
</dbReference>
<dbReference type="InterPro" id="IPR039657">
    <property type="entry name" value="Dimethylallyltransferase"/>
</dbReference>
<comment type="cofactor">
    <cofactor evidence="1 11">
        <name>Mg(2+)</name>
        <dbReference type="ChEBI" id="CHEBI:18420"/>
    </cofactor>
</comment>
<keyword evidence="6 11" id="KW-0819">tRNA processing</keyword>
<evidence type="ECO:0000256" key="5">
    <source>
        <dbReference type="ARBA" id="ARBA00022679"/>
    </source>
</evidence>
<sequence length="297" mass="33310">MKQVAILGPTASGKTALALALANHYKGVILSVDSLALYKEIDIASAKPTPQERGNVPHFGIDVITPDTPFNVTLFFELYCQAKAFALAHHSPLILVGGTSFYLKAMLEGMSEKPPISPSVKARVHAELEDIAAVQTLAQSLDPAFAARTEKFDRYRLEKWLELYYATGEVPTVFQARTRKPPLIEHLPLFEVEMDKEILKERIKQRTSAMLDQGLVEEVRTLEKRYGRTPACMKAIGIKEVLVYLDGDCSHESMQEAISIHTTQLAKRQRTFNKTQFKQEIIKNSADALFEQIALYM</sequence>
<keyword evidence="5 11" id="KW-0808">Transferase</keyword>
<comment type="function">
    <text evidence="2 11 13">Catalyzes the transfer of a dimethylallyl group onto the adenine at position 37 in tRNAs that read codons beginning with uridine, leading to the formation of N6-(dimethylallyl)adenosine (i(6)A).</text>
</comment>
<keyword evidence="8 11" id="KW-0067">ATP-binding</keyword>
<dbReference type="Gene3D" id="1.10.20.140">
    <property type="match status" value="1"/>
</dbReference>
<comment type="caution">
    <text evidence="15">The sequence shown here is derived from an EMBL/GenBank/DDBJ whole genome shotgun (WGS) entry which is preliminary data.</text>
</comment>
<dbReference type="NCBIfam" id="TIGR00174">
    <property type="entry name" value="miaA"/>
    <property type="match status" value="1"/>
</dbReference>
<evidence type="ECO:0000313" key="16">
    <source>
        <dbReference type="Proteomes" id="UP000703590"/>
    </source>
</evidence>
<evidence type="ECO:0000256" key="2">
    <source>
        <dbReference type="ARBA" id="ARBA00003213"/>
    </source>
</evidence>
<evidence type="ECO:0000256" key="11">
    <source>
        <dbReference type="HAMAP-Rule" id="MF_00185"/>
    </source>
</evidence>
<accession>A0ABS2WQJ9</accession>
<reference evidence="15 16" key="1">
    <citation type="submission" date="2021-02" db="EMBL/GenBank/DDBJ databases">
        <title>Sulfurospirillum tamanensis sp. nov.</title>
        <authorList>
            <person name="Frolova A."/>
            <person name="Merkel A."/>
            <person name="Slobodkin A."/>
        </authorList>
    </citation>
    <scope>NUCLEOTIDE SEQUENCE [LARGE SCALE GENOMIC DNA]</scope>
    <source>
        <strain evidence="15 16">T05b</strain>
    </source>
</reference>
<keyword evidence="7 11" id="KW-0547">Nucleotide-binding</keyword>
<evidence type="ECO:0000256" key="8">
    <source>
        <dbReference type="ARBA" id="ARBA00022840"/>
    </source>
</evidence>
<evidence type="ECO:0000256" key="3">
    <source>
        <dbReference type="ARBA" id="ARBA00005842"/>
    </source>
</evidence>
<proteinExistence type="inferred from homology"/>
<dbReference type="Pfam" id="PF01715">
    <property type="entry name" value="IPPT"/>
    <property type="match status" value="1"/>
</dbReference>
<evidence type="ECO:0000313" key="15">
    <source>
        <dbReference type="EMBL" id="MBN2963961.1"/>
    </source>
</evidence>
<dbReference type="EC" id="2.5.1.75" evidence="11"/>
<organism evidence="15 16">
    <name type="scientific">Sulfurospirillum tamanense</name>
    <dbReference type="NCBI Taxonomy" id="2813362"/>
    <lineage>
        <taxon>Bacteria</taxon>
        <taxon>Pseudomonadati</taxon>
        <taxon>Campylobacterota</taxon>
        <taxon>Epsilonproteobacteria</taxon>
        <taxon>Campylobacterales</taxon>
        <taxon>Sulfurospirillaceae</taxon>
        <taxon>Sulfurospirillum</taxon>
    </lineage>
</organism>